<protein>
    <submittedName>
        <fullName evidence="7">Polyprenyl synthetase family protein</fullName>
        <ecNumber evidence="7">2.5.1.-</ecNumber>
    </submittedName>
</protein>
<dbReference type="CDD" id="cd00685">
    <property type="entry name" value="Trans_IPPS_HT"/>
    <property type="match status" value="1"/>
</dbReference>
<keyword evidence="8" id="KW-1185">Reference proteome</keyword>
<proteinExistence type="inferred from homology"/>
<gene>
    <name evidence="7" type="ORF">ACERLL_00805</name>
</gene>
<evidence type="ECO:0000256" key="5">
    <source>
        <dbReference type="ARBA" id="ARBA00022842"/>
    </source>
</evidence>
<keyword evidence="4" id="KW-0479">Metal-binding</keyword>
<dbReference type="EC" id="2.5.1.-" evidence="7"/>
<dbReference type="Pfam" id="PF00348">
    <property type="entry name" value="polyprenyl_synt"/>
    <property type="match status" value="1"/>
</dbReference>
<reference evidence="7 8" key="1">
    <citation type="submission" date="2024-08" db="EMBL/GenBank/DDBJ databases">
        <title>Whole-genome sequencing of halo(alkali)philic microorganisms from hypersaline lakes.</title>
        <authorList>
            <person name="Sorokin D.Y."/>
            <person name="Merkel A.Y."/>
            <person name="Messina E."/>
            <person name="Yakimov M."/>
        </authorList>
    </citation>
    <scope>NUCLEOTIDE SEQUENCE [LARGE SCALE GENOMIC DNA]</scope>
    <source>
        <strain evidence="7 8">Cl-TMA</strain>
    </source>
</reference>
<evidence type="ECO:0000256" key="4">
    <source>
        <dbReference type="ARBA" id="ARBA00022723"/>
    </source>
</evidence>
<keyword evidence="5" id="KW-0460">Magnesium</keyword>
<name>A0ABV4TQE7_9GAMM</name>
<comment type="cofactor">
    <cofactor evidence="1">
        <name>Mg(2+)</name>
        <dbReference type="ChEBI" id="CHEBI:18420"/>
    </cofactor>
</comment>
<dbReference type="Gene3D" id="1.10.600.10">
    <property type="entry name" value="Farnesyl Diphosphate Synthase"/>
    <property type="match status" value="1"/>
</dbReference>
<dbReference type="EMBL" id="JBGUAW010000001">
    <property type="protein sequence ID" value="MFA9459364.1"/>
    <property type="molecule type" value="Genomic_DNA"/>
</dbReference>
<comment type="caution">
    <text evidence="7">The sequence shown here is derived from an EMBL/GenBank/DDBJ whole genome shotgun (WGS) entry which is preliminary data.</text>
</comment>
<evidence type="ECO:0000313" key="8">
    <source>
        <dbReference type="Proteomes" id="UP001575181"/>
    </source>
</evidence>
<evidence type="ECO:0000256" key="3">
    <source>
        <dbReference type="ARBA" id="ARBA00022679"/>
    </source>
</evidence>
<dbReference type="RefSeq" id="WP_373654154.1">
    <property type="nucleotide sequence ID" value="NZ_JBGUAW010000001.1"/>
</dbReference>
<evidence type="ECO:0000256" key="6">
    <source>
        <dbReference type="RuleBase" id="RU004466"/>
    </source>
</evidence>
<sequence>MDQAIHELLDSDIPLIPLLGNYVIDSGGKRLRPMVLLAGTRMFGYEGDRHTVLAAVIEFIHTATLMHDDVVDAAEQRRTRPTANALWGAQAPVLVGDFLFARSFQAMVADGDIRVLDILATATRELAEGEVLQLQNTHDPEVDEANYLRVVTAKTATLFEAAARLAAVINSRSGEEEEAMAAYGLNLGVAFQLIDDALDYSATAEAWGKQLGNDLEEGKPTLPTIHALAHADHQGRDAIRRALEEEGVALLDPVRTAIESTGAIEYTVQAARERVKAAKDALAGLPETEERRALESLADFVVTRDF</sequence>
<accession>A0ABV4TQE7</accession>
<organism evidence="7 8">
    <name type="scientific">Thiohalorhabdus methylotrophus</name>
    <dbReference type="NCBI Taxonomy" id="3242694"/>
    <lineage>
        <taxon>Bacteria</taxon>
        <taxon>Pseudomonadati</taxon>
        <taxon>Pseudomonadota</taxon>
        <taxon>Gammaproteobacteria</taxon>
        <taxon>Thiohalorhabdales</taxon>
        <taxon>Thiohalorhabdaceae</taxon>
        <taxon>Thiohalorhabdus</taxon>
    </lineage>
</organism>
<comment type="similarity">
    <text evidence="2 6">Belongs to the FPP/GGPP synthase family.</text>
</comment>
<evidence type="ECO:0000256" key="2">
    <source>
        <dbReference type="ARBA" id="ARBA00006706"/>
    </source>
</evidence>
<dbReference type="PANTHER" id="PTHR12001">
    <property type="entry name" value="GERANYLGERANYL PYROPHOSPHATE SYNTHASE"/>
    <property type="match status" value="1"/>
</dbReference>
<dbReference type="Proteomes" id="UP001575181">
    <property type="component" value="Unassembled WGS sequence"/>
</dbReference>
<dbReference type="SFLD" id="SFLDS00005">
    <property type="entry name" value="Isoprenoid_Synthase_Type_I"/>
    <property type="match status" value="1"/>
</dbReference>
<evidence type="ECO:0000256" key="1">
    <source>
        <dbReference type="ARBA" id="ARBA00001946"/>
    </source>
</evidence>
<keyword evidence="3 6" id="KW-0808">Transferase</keyword>
<dbReference type="SUPFAM" id="SSF48576">
    <property type="entry name" value="Terpenoid synthases"/>
    <property type="match status" value="1"/>
</dbReference>
<dbReference type="GO" id="GO:0016740">
    <property type="term" value="F:transferase activity"/>
    <property type="evidence" value="ECO:0007669"/>
    <property type="project" value="UniProtKB-KW"/>
</dbReference>
<dbReference type="InterPro" id="IPR008949">
    <property type="entry name" value="Isoprenoid_synthase_dom_sf"/>
</dbReference>
<dbReference type="InterPro" id="IPR000092">
    <property type="entry name" value="Polyprenyl_synt"/>
</dbReference>
<evidence type="ECO:0000313" key="7">
    <source>
        <dbReference type="EMBL" id="MFA9459364.1"/>
    </source>
</evidence>
<dbReference type="PANTHER" id="PTHR12001:SF69">
    <property type="entry name" value="ALL TRANS-POLYPRENYL-DIPHOSPHATE SYNTHASE PDSS1"/>
    <property type="match status" value="1"/>
</dbReference>